<dbReference type="GeneID" id="20324368"/>
<organism evidence="2 3">
    <name type="scientific">Opisthorchis viverrini</name>
    <name type="common">Southeast Asian liver fluke</name>
    <dbReference type="NCBI Taxonomy" id="6198"/>
    <lineage>
        <taxon>Eukaryota</taxon>
        <taxon>Metazoa</taxon>
        <taxon>Spiralia</taxon>
        <taxon>Lophotrochozoa</taxon>
        <taxon>Platyhelminthes</taxon>
        <taxon>Trematoda</taxon>
        <taxon>Digenea</taxon>
        <taxon>Opisthorchiida</taxon>
        <taxon>Opisthorchiata</taxon>
        <taxon>Opisthorchiidae</taxon>
        <taxon>Opisthorchis</taxon>
    </lineage>
</organism>
<feature type="compositionally biased region" description="Polar residues" evidence="1">
    <location>
        <begin position="109"/>
        <end position="118"/>
    </location>
</feature>
<name>A0A074Z7D0_OPIVI</name>
<sequence>MWDPSKAPPAFFPSKQSLEFYPTQASELECDPNEVPMQMLRKTPNYGDSGACRIRLIHPTCSPNSSIKPDIFRSLPEFHPSKVVRISFRTLSEVLRMPRTSHSHRNRSSAKGYQCQTV</sequence>
<evidence type="ECO:0000256" key="1">
    <source>
        <dbReference type="SAM" id="MobiDB-lite"/>
    </source>
</evidence>
<evidence type="ECO:0000313" key="2">
    <source>
        <dbReference type="EMBL" id="KER21487.1"/>
    </source>
</evidence>
<feature type="region of interest" description="Disordered" evidence="1">
    <location>
        <begin position="98"/>
        <end position="118"/>
    </location>
</feature>
<proteinExistence type="predicted"/>
<feature type="compositionally biased region" description="Basic residues" evidence="1">
    <location>
        <begin position="99"/>
        <end position="108"/>
    </location>
</feature>
<dbReference type="Proteomes" id="UP000054324">
    <property type="component" value="Unassembled WGS sequence"/>
</dbReference>
<dbReference type="RefSeq" id="XP_009174766.1">
    <property type="nucleotide sequence ID" value="XM_009176502.1"/>
</dbReference>
<dbReference type="AlphaFoldDB" id="A0A074Z7D0"/>
<gene>
    <name evidence="2" type="ORF">T265_10200</name>
</gene>
<dbReference type="EMBL" id="KL596963">
    <property type="protein sequence ID" value="KER21487.1"/>
    <property type="molecule type" value="Genomic_DNA"/>
</dbReference>
<reference evidence="2 3" key="1">
    <citation type="submission" date="2013-11" db="EMBL/GenBank/DDBJ databases">
        <title>Opisthorchis viverrini - life in the bile duct.</title>
        <authorList>
            <person name="Young N.D."/>
            <person name="Nagarajan N."/>
            <person name="Lin S.J."/>
            <person name="Korhonen P.K."/>
            <person name="Jex A.R."/>
            <person name="Hall R.S."/>
            <person name="Safavi-Hemami H."/>
            <person name="Kaewkong W."/>
            <person name="Bertrand D."/>
            <person name="Gao S."/>
            <person name="Seet Q."/>
            <person name="Wongkham S."/>
            <person name="Teh B.T."/>
            <person name="Wongkham C."/>
            <person name="Intapan P.M."/>
            <person name="Maleewong W."/>
            <person name="Yang X."/>
            <person name="Hu M."/>
            <person name="Wang Z."/>
            <person name="Hofmann A."/>
            <person name="Sternberg P.W."/>
            <person name="Tan P."/>
            <person name="Wang J."/>
            <person name="Gasser R.B."/>
        </authorList>
    </citation>
    <scope>NUCLEOTIDE SEQUENCE [LARGE SCALE GENOMIC DNA]</scope>
</reference>
<accession>A0A074Z7D0</accession>
<dbReference type="KEGG" id="ovi:T265_10200"/>
<dbReference type="CTD" id="20324368"/>
<keyword evidence="3" id="KW-1185">Reference proteome</keyword>
<evidence type="ECO:0000313" key="3">
    <source>
        <dbReference type="Proteomes" id="UP000054324"/>
    </source>
</evidence>
<protein>
    <submittedName>
        <fullName evidence="2">Uncharacterized protein</fullName>
    </submittedName>
</protein>